<evidence type="ECO:0000259" key="7">
    <source>
        <dbReference type="PROSITE" id="PS50850"/>
    </source>
</evidence>
<proteinExistence type="predicted"/>
<evidence type="ECO:0000256" key="3">
    <source>
        <dbReference type="ARBA" id="ARBA00022692"/>
    </source>
</evidence>
<dbReference type="GO" id="GO:0016020">
    <property type="term" value="C:membrane"/>
    <property type="evidence" value="ECO:0007669"/>
    <property type="project" value="UniProtKB-SubCell"/>
</dbReference>
<dbReference type="AlphaFoldDB" id="A0AAD7V3Z1"/>
<gene>
    <name evidence="8" type="ORF">O0I10_007067</name>
</gene>
<dbReference type="Pfam" id="PF07690">
    <property type="entry name" value="MFS_1"/>
    <property type="match status" value="1"/>
</dbReference>
<evidence type="ECO:0000256" key="1">
    <source>
        <dbReference type="ARBA" id="ARBA00004141"/>
    </source>
</evidence>
<evidence type="ECO:0000313" key="8">
    <source>
        <dbReference type="EMBL" id="KAJ8657251.1"/>
    </source>
</evidence>
<comment type="subcellular location">
    <subcellularLocation>
        <location evidence="1">Membrane</location>
        <topology evidence="1">Multi-pass membrane protein</topology>
    </subcellularLocation>
</comment>
<dbReference type="Gene3D" id="1.20.1250.20">
    <property type="entry name" value="MFS general substrate transporter like domains"/>
    <property type="match status" value="1"/>
</dbReference>
<evidence type="ECO:0000256" key="6">
    <source>
        <dbReference type="SAM" id="Phobius"/>
    </source>
</evidence>
<feature type="transmembrane region" description="Helical" evidence="6">
    <location>
        <begin position="260"/>
        <end position="284"/>
    </location>
</feature>
<feature type="transmembrane region" description="Helical" evidence="6">
    <location>
        <begin position="34"/>
        <end position="53"/>
    </location>
</feature>
<keyword evidence="9" id="KW-1185">Reference proteome</keyword>
<feature type="transmembrane region" description="Helical" evidence="6">
    <location>
        <begin position="131"/>
        <end position="148"/>
    </location>
</feature>
<feature type="transmembrane region" description="Helical" evidence="6">
    <location>
        <begin position="88"/>
        <end position="110"/>
    </location>
</feature>
<feature type="transmembrane region" description="Helical" evidence="6">
    <location>
        <begin position="65"/>
        <end position="82"/>
    </location>
</feature>
<dbReference type="PANTHER" id="PTHR23504:SF15">
    <property type="entry name" value="MAJOR FACILITATOR SUPERFAMILY (MFS) PROFILE DOMAIN-CONTAINING PROTEIN"/>
    <property type="match status" value="1"/>
</dbReference>
<comment type="caution">
    <text evidence="8">The sequence shown here is derived from an EMBL/GenBank/DDBJ whole genome shotgun (WGS) entry which is preliminary data.</text>
</comment>
<accession>A0AAD7V3Z1</accession>
<evidence type="ECO:0000256" key="2">
    <source>
        <dbReference type="ARBA" id="ARBA00022448"/>
    </source>
</evidence>
<dbReference type="EMBL" id="JARTCD010000033">
    <property type="protein sequence ID" value="KAJ8657251.1"/>
    <property type="molecule type" value="Genomic_DNA"/>
</dbReference>
<evidence type="ECO:0000256" key="5">
    <source>
        <dbReference type="ARBA" id="ARBA00023136"/>
    </source>
</evidence>
<dbReference type="Proteomes" id="UP001234581">
    <property type="component" value="Unassembled WGS sequence"/>
</dbReference>
<feature type="transmembrane region" description="Helical" evidence="6">
    <location>
        <begin position="419"/>
        <end position="439"/>
    </location>
</feature>
<dbReference type="RefSeq" id="XP_058342164.1">
    <property type="nucleotide sequence ID" value="XM_058487087.1"/>
</dbReference>
<feature type="transmembrane region" description="Helical" evidence="6">
    <location>
        <begin position="451"/>
        <end position="472"/>
    </location>
</feature>
<keyword evidence="5 6" id="KW-0472">Membrane</keyword>
<keyword evidence="3 6" id="KW-0812">Transmembrane</keyword>
<dbReference type="PROSITE" id="PS50850">
    <property type="entry name" value="MFS"/>
    <property type="match status" value="1"/>
</dbReference>
<organism evidence="8 9">
    <name type="scientific">Lichtheimia ornata</name>
    <dbReference type="NCBI Taxonomy" id="688661"/>
    <lineage>
        <taxon>Eukaryota</taxon>
        <taxon>Fungi</taxon>
        <taxon>Fungi incertae sedis</taxon>
        <taxon>Mucoromycota</taxon>
        <taxon>Mucoromycotina</taxon>
        <taxon>Mucoromycetes</taxon>
        <taxon>Mucorales</taxon>
        <taxon>Lichtheimiaceae</taxon>
        <taxon>Lichtheimia</taxon>
    </lineage>
</organism>
<dbReference type="GeneID" id="83214476"/>
<dbReference type="GO" id="GO:0022857">
    <property type="term" value="F:transmembrane transporter activity"/>
    <property type="evidence" value="ECO:0007669"/>
    <property type="project" value="InterPro"/>
</dbReference>
<protein>
    <recommendedName>
        <fullName evidence="7">Major facilitator superfamily (MFS) profile domain-containing protein</fullName>
    </recommendedName>
</protein>
<feature type="domain" description="Major facilitator superfamily (MFS) profile" evidence="7">
    <location>
        <begin position="1"/>
        <end position="477"/>
    </location>
</feature>
<keyword evidence="2" id="KW-0813">Transport</keyword>
<feature type="transmembrane region" description="Helical" evidence="6">
    <location>
        <begin position="173"/>
        <end position="195"/>
    </location>
</feature>
<evidence type="ECO:0000256" key="4">
    <source>
        <dbReference type="ARBA" id="ARBA00022989"/>
    </source>
</evidence>
<feature type="transmembrane region" description="Helical" evidence="6">
    <location>
        <begin position="374"/>
        <end position="399"/>
    </location>
</feature>
<name>A0AAD7V3Z1_9FUNG</name>
<dbReference type="InterPro" id="IPR011701">
    <property type="entry name" value="MFS"/>
</dbReference>
<dbReference type="InterPro" id="IPR020846">
    <property type="entry name" value="MFS_dom"/>
</dbReference>
<feature type="transmembrane region" description="Helical" evidence="6">
    <location>
        <begin position="335"/>
        <end position="354"/>
    </location>
</feature>
<reference evidence="8 9" key="1">
    <citation type="submission" date="2023-03" db="EMBL/GenBank/DDBJ databases">
        <title>Genome sequence of Lichtheimia ornata CBS 291.66.</title>
        <authorList>
            <person name="Mohabir J.T."/>
            <person name="Shea T.P."/>
            <person name="Kurbessoian T."/>
            <person name="Berby B."/>
            <person name="Fontaine J."/>
            <person name="Livny J."/>
            <person name="Gnirke A."/>
            <person name="Stajich J.E."/>
            <person name="Cuomo C.A."/>
        </authorList>
    </citation>
    <scope>NUCLEOTIDE SEQUENCE [LARGE SCALE GENOMIC DNA]</scope>
    <source>
        <strain evidence="8">CBS 291.66</strain>
    </source>
</reference>
<dbReference type="PANTHER" id="PTHR23504">
    <property type="entry name" value="MAJOR FACILITATOR SUPERFAMILY DOMAIN-CONTAINING PROTEIN 10"/>
    <property type="match status" value="1"/>
</dbReference>
<dbReference type="SUPFAM" id="SSF103473">
    <property type="entry name" value="MFS general substrate transporter"/>
    <property type="match status" value="1"/>
</dbReference>
<sequence length="499" mass="54531">MKKSAIAFSVPLPFLVFMVQDLNSSIIKDNVGFYVGLIRAATCIGICISSMPWGMLSDRIGRRPVILLSIGGSAMSIFMLGMSKSITWIISSSFLLGLLDGSLPALRCFVSEITIHHTNTQRSLAMSTLELGVGLGCAVGPLIGSLLMDPATQYPKMLSTTSWLKDFLVKYPYILPCFTSTCISTVVAACTFAILEETAPPCTMNPKTYSSLESHTMLNKRASYKTFENRISSPPLKDQKSKRKALGIFRSLRESLTRSIFLGINMKCLNGFYSLYYQTLFAIWTAWNVHQGGLGFSPSDIGSTFFYAGVWQVVAQFTILPMLTKRFSNLHLLRMLLIGIAISFSISGMIHCIYDMGSIDAGNSSKDNKRLWVWISALVLISLITSLDNMTSAVSMVLVNNAASSRPSTLGTINGCTSFGLGMALAAGPATAGVIWSIAQNIDWIAAPLRGILPWQFIALFVVIPLSISFLMNARDYEVPRSIDTAEESTSIEPFIECC</sequence>
<evidence type="ECO:0000313" key="9">
    <source>
        <dbReference type="Proteomes" id="UP001234581"/>
    </source>
</evidence>
<keyword evidence="4 6" id="KW-1133">Transmembrane helix</keyword>
<feature type="transmembrane region" description="Helical" evidence="6">
    <location>
        <begin position="304"/>
        <end position="323"/>
    </location>
</feature>
<dbReference type="InterPro" id="IPR036259">
    <property type="entry name" value="MFS_trans_sf"/>
</dbReference>